<dbReference type="PATRIC" id="fig|698760.3.peg.1300"/>
<accession>L7FF77</accession>
<evidence type="ECO:0000313" key="3">
    <source>
        <dbReference type="Proteomes" id="UP000010931"/>
    </source>
</evidence>
<keyword evidence="3" id="KW-1185">Reference proteome</keyword>
<dbReference type="AlphaFoldDB" id="L7FF77"/>
<sequence>MADEGTEETAEPQDGEGVREESPQPEEPRAEFRMELRDSLPGGRAVIGVEQEGEFMWLASKEHLTQQAVDEFVEQLSLIVNEGWWVQNWPGARS</sequence>
<feature type="region of interest" description="Disordered" evidence="1">
    <location>
        <begin position="1"/>
        <end position="30"/>
    </location>
</feature>
<dbReference type="EMBL" id="AEJB01000107">
    <property type="protein sequence ID" value="ELP70033.1"/>
    <property type="molecule type" value="Genomic_DNA"/>
</dbReference>
<protein>
    <submittedName>
        <fullName evidence="2">Uncharacterized protein</fullName>
    </submittedName>
</protein>
<dbReference type="RefSeq" id="WP_006374659.1">
    <property type="nucleotide sequence ID" value="NZ_AEJB01000107.1"/>
</dbReference>
<name>L7FF77_STRT8</name>
<dbReference type="Proteomes" id="UP000010931">
    <property type="component" value="Unassembled WGS sequence"/>
</dbReference>
<organism evidence="2 3">
    <name type="scientific">Streptomyces turgidiscabies (strain Car8)</name>
    <dbReference type="NCBI Taxonomy" id="698760"/>
    <lineage>
        <taxon>Bacteria</taxon>
        <taxon>Bacillati</taxon>
        <taxon>Actinomycetota</taxon>
        <taxon>Actinomycetes</taxon>
        <taxon>Kitasatosporales</taxon>
        <taxon>Streptomycetaceae</taxon>
        <taxon>Streptomyces</taxon>
    </lineage>
</organism>
<feature type="compositionally biased region" description="Basic and acidic residues" evidence="1">
    <location>
        <begin position="16"/>
        <end position="30"/>
    </location>
</feature>
<evidence type="ECO:0000256" key="1">
    <source>
        <dbReference type="SAM" id="MobiDB-lite"/>
    </source>
</evidence>
<feature type="compositionally biased region" description="Acidic residues" evidence="1">
    <location>
        <begin position="1"/>
        <end position="14"/>
    </location>
</feature>
<reference evidence="2 3" key="1">
    <citation type="journal article" date="2011" name="Plasmid">
        <title>Streptomyces turgidiscabies Car8 contains a modular pathogenicity island that shares virulence genes with other actinobacterial plant pathogens.</title>
        <authorList>
            <person name="Huguet-Tapia J.C."/>
            <person name="Badger J.H."/>
            <person name="Loria R."/>
            <person name="Pettis G.S."/>
        </authorList>
    </citation>
    <scope>NUCLEOTIDE SEQUENCE [LARGE SCALE GENOMIC DNA]</scope>
    <source>
        <strain evidence="2 3">Car8</strain>
    </source>
</reference>
<evidence type="ECO:0000313" key="2">
    <source>
        <dbReference type="EMBL" id="ELP70033.1"/>
    </source>
</evidence>
<comment type="caution">
    <text evidence="2">The sequence shown here is derived from an EMBL/GenBank/DDBJ whole genome shotgun (WGS) entry which is preliminary data.</text>
</comment>
<proteinExistence type="predicted"/>
<gene>
    <name evidence="2" type="ORF">STRTUCAR8_08644</name>
</gene>